<dbReference type="EMBL" id="JAFEMO010000015">
    <property type="protein sequence ID" value="KAH7544280.1"/>
    <property type="molecule type" value="Genomic_DNA"/>
</dbReference>
<dbReference type="Proteomes" id="UP000827721">
    <property type="component" value="Unassembled WGS sequence"/>
</dbReference>
<protein>
    <submittedName>
        <fullName evidence="1">Uncharacterized protein</fullName>
    </submittedName>
</protein>
<organism evidence="1 2">
    <name type="scientific">Xanthoceras sorbifolium</name>
    <dbReference type="NCBI Taxonomy" id="99658"/>
    <lineage>
        <taxon>Eukaryota</taxon>
        <taxon>Viridiplantae</taxon>
        <taxon>Streptophyta</taxon>
        <taxon>Embryophyta</taxon>
        <taxon>Tracheophyta</taxon>
        <taxon>Spermatophyta</taxon>
        <taxon>Magnoliopsida</taxon>
        <taxon>eudicotyledons</taxon>
        <taxon>Gunneridae</taxon>
        <taxon>Pentapetalae</taxon>
        <taxon>rosids</taxon>
        <taxon>malvids</taxon>
        <taxon>Sapindales</taxon>
        <taxon>Sapindaceae</taxon>
        <taxon>Xanthoceroideae</taxon>
        <taxon>Xanthoceras</taxon>
    </lineage>
</organism>
<gene>
    <name evidence="1" type="ORF">JRO89_XS15G0140600</name>
</gene>
<reference evidence="1 2" key="1">
    <citation type="submission" date="2021-02" db="EMBL/GenBank/DDBJ databases">
        <title>Plant Genome Project.</title>
        <authorList>
            <person name="Zhang R.-G."/>
        </authorList>
    </citation>
    <scope>NUCLEOTIDE SEQUENCE [LARGE SCALE GENOMIC DNA]</scope>
    <source>
        <tissue evidence="1">Leaves</tissue>
    </source>
</reference>
<sequence>MTETSNAVMTDDHADHMDGLMRRTFYADAGLVFWGMFKVWSVTQAACAYLRGAREIKAALDRRSVTCYTRDVEDSVVQYFDVSTQTKRGQLNATNHV</sequence>
<evidence type="ECO:0000313" key="2">
    <source>
        <dbReference type="Proteomes" id="UP000827721"/>
    </source>
</evidence>
<evidence type="ECO:0000313" key="1">
    <source>
        <dbReference type="EMBL" id="KAH7544280.1"/>
    </source>
</evidence>
<comment type="caution">
    <text evidence="1">The sequence shown here is derived from an EMBL/GenBank/DDBJ whole genome shotgun (WGS) entry which is preliminary data.</text>
</comment>
<proteinExistence type="predicted"/>
<name>A0ABQ8H249_9ROSI</name>
<keyword evidence="2" id="KW-1185">Reference proteome</keyword>
<accession>A0ABQ8H249</accession>